<keyword evidence="2" id="KW-1003">Cell membrane</keyword>
<keyword evidence="4 6" id="KW-1133">Transmembrane helix</keyword>
<evidence type="ECO:0000256" key="4">
    <source>
        <dbReference type="ARBA" id="ARBA00022989"/>
    </source>
</evidence>
<organism evidence="9 11">
    <name type="scientific">Clostridium formicaceticum</name>
    <dbReference type="NCBI Taxonomy" id="1497"/>
    <lineage>
        <taxon>Bacteria</taxon>
        <taxon>Bacillati</taxon>
        <taxon>Bacillota</taxon>
        <taxon>Clostridia</taxon>
        <taxon>Eubacteriales</taxon>
        <taxon>Clostridiaceae</taxon>
        <taxon>Clostridium</taxon>
    </lineage>
</organism>
<dbReference type="Proteomes" id="UP000192478">
    <property type="component" value="Chromosome"/>
</dbReference>
<dbReference type="AlphaFoldDB" id="A0AAC9WH87"/>
<dbReference type="EMBL" id="CP020559">
    <property type="protein sequence ID" value="ARE88693.1"/>
    <property type="molecule type" value="Genomic_DNA"/>
</dbReference>
<evidence type="ECO:0000256" key="1">
    <source>
        <dbReference type="ARBA" id="ARBA00004651"/>
    </source>
</evidence>
<evidence type="ECO:0000256" key="3">
    <source>
        <dbReference type="ARBA" id="ARBA00022692"/>
    </source>
</evidence>
<evidence type="ECO:0000256" key="2">
    <source>
        <dbReference type="ARBA" id="ARBA00022475"/>
    </source>
</evidence>
<name>A0AAC9WH87_9CLOT</name>
<dbReference type="GO" id="GO:0005886">
    <property type="term" value="C:plasma membrane"/>
    <property type="evidence" value="ECO:0007669"/>
    <property type="project" value="UniProtKB-SubCell"/>
</dbReference>
<proteinExistence type="predicted"/>
<evidence type="ECO:0000313" key="10">
    <source>
        <dbReference type="Proteomes" id="UP000177894"/>
    </source>
</evidence>
<dbReference type="EMBL" id="CP017603">
    <property type="protein sequence ID" value="AOY78057.1"/>
    <property type="molecule type" value="Genomic_DNA"/>
</dbReference>
<keyword evidence="10" id="KW-1185">Reference proteome</keyword>
<evidence type="ECO:0000256" key="6">
    <source>
        <dbReference type="SAM" id="Phobius"/>
    </source>
</evidence>
<dbReference type="RefSeq" id="WP_070972632.1">
    <property type="nucleotide sequence ID" value="NZ_CP017603.1"/>
</dbReference>
<evidence type="ECO:0000256" key="5">
    <source>
        <dbReference type="ARBA" id="ARBA00023136"/>
    </source>
</evidence>
<dbReference type="InterPro" id="IPR051449">
    <property type="entry name" value="ABC-2_transporter_component"/>
</dbReference>
<feature type="transmembrane region" description="Helical" evidence="6">
    <location>
        <begin position="118"/>
        <end position="141"/>
    </location>
</feature>
<gene>
    <name evidence="8" type="ORF">BJL90_20620</name>
    <name evidence="9" type="ORF">CLFO_30990</name>
</gene>
<feature type="transmembrane region" description="Helical" evidence="6">
    <location>
        <begin position="43"/>
        <end position="62"/>
    </location>
</feature>
<sequence>MTIFYFVFKRFFRKFSDVLFLCLLPIASVFLPAGEWLPIPLGFQYYGIILLFVAAKLASILMEDRTNKTLLRIGVSPITHFQYLWQNLLAYSLILMGLNLVFIIAGVILHGEALISPILLFIIYAFFSMTAIGFSLAWYALFRSKEAAFSVLTGVIVLMSMLGGIMWPVEIMPIPLQRGALLLPTYWFAEGIVLISFGASILELVLPLVMMFMFSIVFLLLGSRRKIA</sequence>
<reference evidence="8 10" key="1">
    <citation type="submission" date="2016-10" db="EMBL/GenBank/DDBJ databases">
        <title>Complete Genome Sequence of Acetogen Clostridium formicoaceticum ATCC 27076.</title>
        <authorList>
            <person name="Bao T."/>
            <person name="Cheng C."/>
            <person name="Zhao J."/>
            <person name="Yang S.-T."/>
            <person name="Wang J."/>
            <person name="Wang M."/>
        </authorList>
    </citation>
    <scope>NUCLEOTIDE SEQUENCE [LARGE SCALE GENOMIC DNA]</scope>
    <source>
        <strain evidence="8 10">ATCC 27076</strain>
    </source>
</reference>
<evidence type="ECO:0000259" key="7">
    <source>
        <dbReference type="Pfam" id="PF12698"/>
    </source>
</evidence>
<dbReference type="KEGG" id="cfm:BJL90_20620"/>
<evidence type="ECO:0000313" key="9">
    <source>
        <dbReference type="EMBL" id="ARE88693.1"/>
    </source>
</evidence>
<dbReference type="GO" id="GO:0140359">
    <property type="term" value="F:ABC-type transporter activity"/>
    <property type="evidence" value="ECO:0007669"/>
    <property type="project" value="InterPro"/>
</dbReference>
<comment type="subcellular location">
    <subcellularLocation>
        <location evidence="1">Cell membrane</location>
        <topology evidence="1">Multi-pass membrane protein</topology>
    </subcellularLocation>
</comment>
<keyword evidence="5 6" id="KW-0472">Membrane</keyword>
<feature type="transmembrane region" description="Helical" evidence="6">
    <location>
        <begin position="147"/>
        <end position="167"/>
    </location>
</feature>
<accession>A0AAC9WH87</accession>
<feature type="transmembrane region" description="Helical" evidence="6">
    <location>
        <begin position="91"/>
        <end position="111"/>
    </location>
</feature>
<dbReference type="PANTHER" id="PTHR30294">
    <property type="entry name" value="MEMBRANE COMPONENT OF ABC TRANSPORTER YHHJ-RELATED"/>
    <property type="match status" value="1"/>
</dbReference>
<feature type="transmembrane region" description="Helical" evidence="6">
    <location>
        <begin position="204"/>
        <end position="222"/>
    </location>
</feature>
<keyword evidence="3 6" id="KW-0812">Transmembrane</keyword>
<protein>
    <submittedName>
        <fullName evidence="9">ABC-2 family transporter protein</fullName>
    </submittedName>
    <submittedName>
        <fullName evidence="8">Multidrug ABC transporter permease</fullName>
    </submittedName>
</protein>
<dbReference type="InterPro" id="IPR013525">
    <property type="entry name" value="ABC2_TM"/>
</dbReference>
<evidence type="ECO:0000313" key="11">
    <source>
        <dbReference type="Proteomes" id="UP000192478"/>
    </source>
</evidence>
<dbReference type="Pfam" id="PF12698">
    <property type="entry name" value="ABC2_membrane_3"/>
    <property type="match status" value="1"/>
</dbReference>
<feature type="domain" description="ABC-2 type transporter transmembrane" evidence="7">
    <location>
        <begin position="47"/>
        <end position="222"/>
    </location>
</feature>
<dbReference type="PANTHER" id="PTHR30294:SF45">
    <property type="entry name" value="LINEARMYCIN RESISTANCE PERMEASE PROTEIN LNRN"/>
    <property type="match status" value="1"/>
</dbReference>
<dbReference type="Proteomes" id="UP000177894">
    <property type="component" value="Chromosome"/>
</dbReference>
<reference evidence="9 11" key="2">
    <citation type="submission" date="2017-03" db="EMBL/GenBank/DDBJ databases">
        <title>Complete sequence of Clostridium formicaceticum DSM 92.</title>
        <authorList>
            <person name="Poehlein A."/>
            <person name="Karl M."/>
            <person name="Bengelsdorf F.R."/>
            <person name="Duerre P."/>
            <person name="Daniel R."/>
        </authorList>
    </citation>
    <scope>NUCLEOTIDE SEQUENCE [LARGE SCALE GENOMIC DNA]</scope>
    <source>
        <strain evidence="9 11">DSM 92</strain>
    </source>
</reference>
<evidence type="ECO:0000313" key="8">
    <source>
        <dbReference type="EMBL" id="AOY78057.1"/>
    </source>
</evidence>
<feature type="transmembrane region" description="Helical" evidence="6">
    <location>
        <begin position="18"/>
        <end position="37"/>
    </location>
</feature>